<name>A0A371PAL9_9ACTN</name>
<dbReference type="RefSeq" id="WP_119703093.1">
    <property type="nucleotide sequence ID" value="NZ_JBHSOI010000001.1"/>
</dbReference>
<evidence type="ECO:0000313" key="2">
    <source>
        <dbReference type="EMBL" id="REK72979.1"/>
    </source>
</evidence>
<organism evidence="2 3">
    <name type="scientific">Aeromicrobium endophyticum</name>
    <dbReference type="NCBI Taxonomy" id="2292704"/>
    <lineage>
        <taxon>Bacteria</taxon>
        <taxon>Bacillati</taxon>
        <taxon>Actinomycetota</taxon>
        <taxon>Actinomycetes</taxon>
        <taxon>Propionibacteriales</taxon>
        <taxon>Nocardioidaceae</taxon>
        <taxon>Aeromicrobium</taxon>
    </lineage>
</organism>
<keyword evidence="3" id="KW-1185">Reference proteome</keyword>
<comment type="caution">
    <text evidence="2">The sequence shown here is derived from an EMBL/GenBank/DDBJ whole genome shotgun (WGS) entry which is preliminary data.</text>
</comment>
<dbReference type="AlphaFoldDB" id="A0A371PAL9"/>
<gene>
    <name evidence="2" type="ORF">DX116_05150</name>
</gene>
<evidence type="ECO:0000259" key="1">
    <source>
        <dbReference type="Pfam" id="PF06259"/>
    </source>
</evidence>
<feature type="domain" description="DUF1023" evidence="1">
    <location>
        <begin position="301"/>
        <end position="473"/>
    </location>
</feature>
<dbReference type="Pfam" id="PF06259">
    <property type="entry name" value="Abhydrolase_8"/>
    <property type="match status" value="1"/>
</dbReference>
<accession>A0A371PAL9</accession>
<dbReference type="OrthoDB" id="3259161at2"/>
<protein>
    <recommendedName>
        <fullName evidence="1">DUF1023 domain-containing protein</fullName>
    </recommendedName>
</protein>
<reference evidence="2 3" key="1">
    <citation type="submission" date="2018-08" db="EMBL/GenBank/DDBJ databases">
        <title>Aeromicrobium sp. M2KJ-4, whole genome shotgun sequence.</title>
        <authorList>
            <person name="Tuo L."/>
        </authorList>
    </citation>
    <scope>NUCLEOTIDE SEQUENCE [LARGE SCALE GENOMIC DNA]</scope>
    <source>
        <strain evidence="2 3">M2KJ-4</strain>
    </source>
</reference>
<dbReference type="EMBL" id="QUBR01000001">
    <property type="protein sequence ID" value="REK72979.1"/>
    <property type="molecule type" value="Genomic_DNA"/>
</dbReference>
<sequence length="586" mass="61731">MTAIARPVAVPELTIEPGARSVASGVRACAVAMSDAGDVMRHHAAPAGFEGDPAETARHAMTSTADDVQAAVAALQVGLAALDAFCDETEQIRSDRIDLATRHGHLVTAADDLERRQSAAEPAAGLDAEISRHNGQVDTFASDVVVWEQRITRAEDRLVSALRSADSTAEADRLATSAPDVPGLTDELDRVKNDPAAIYTWWKGLSRAEREALKIARPELIGNTDGIPIADRDEANRAQLSALHNTLEQREADDELTDADRDLKDKIAAIHQGLDKAADQFDENGDPLPTYLMVFDPDAANGDGHAAIAFGNPETADHVSVNVPGLDSTMDTFDGVSGDAAAVREAASRNGNGSVASIAWLGYDAPDFDASVDGIRDGLGVAGEGKAAAGAKNLSDFVDGLKATRQGDGPAHYTAIGHSYGSVTVGTAAGGDMRVDDVVLVGSPGAGGKNPHASDLHGNVFVGSSDEDFVTHLGGDDRRLLGADPAHDDFGGTRFKVEPQGEFSFDGDGLKAGIENHTSYFDDADQMEREHRGDRDSDSLVNIGKVVSGRGDSVDEVSPRTESNDAWWLKQAGQSWLDRHTSHRGG</sequence>
<dbReference type="Proteomes" id="UP000265581">
    <property type="component" value="Unassembled WGS sequence"/>
</dbReference>
<evidence type="ECO:0000313" key="3">
    <source>
        <dbReference type="Proteomes" id="UP000265581"/>
    </source>
</evidence>
<dbReference type="InterPro" id="IPR010427">
    <property type="entry name" value="DUF1023"/>
</dbReference>
<proteinExistence type="predicted"/>